<feature type="signal peptide" evidence="4">
    <location>
        <begin position="1"/>
        <end position="30"/>
    </location>
</feature>
<dbReference type="InterPro" id="IPR000914">
    <property type="entry name" value="SBP_5_dom"/>
</dbReference>
<dbReference type="Proteomes" id="UP000504882">
    <property type="component" value="Unassembled WGS sequence"/>
</dbReference>
<evidence type="ECO:0000313" key="6">
    <source>
        <dbReference type="EMBL" id="TDE89233.1"/>
    </source>
</evidence>
<dbReference type="SUPFAM" id="SSF53850">
    <property type="entry name" value="Periplasmic binding protein-like II"/>
    <property type="match status" value="1"/>
</dbReference>
<evidence type="ECO:0000313" key="7">
    <source>
        <dbReference type="Proteomes" id="UP000504882"/>
    </source>
</evidence>
<evidence type="ECO:0000256" key="2">
    <source>
        <dbReference type="ARBA" id="ARBA00022448"/>
    </source>
</evidence>
<feature type="domain" description="Solute-binding protein family 5" evidence="5">
    <location>
        <begin position="89"/>
        <end position="436"/>
    </location>
</feature>
<dbReference type="Gene3D" id="3.40.190.10">
    <property type="entry name" value="Periplasmic binding protein-like II"/>
    <property type="match status" value="1"/>
</dbReference>
<reference evidence="6 7" key="1">
    <citation type="submission" date="2019-03" db="EMBL/GenBank/DDBJ databases">
        <title>Genomic features of bacteria from cold environments.</title>
        <authorList>
            <person name="Shen L."/>
        </authorList>
    </citation>
    <scope>NUCLEOTIDE SEQUENCE [LARGE SCALE GENOMIC DNA]</scope>
    <source>
        <strain evidence="7">T3246-1</strain>
    </source>
</reference>
<comment type="similarity">
    <text evidence="1">Belongs to the bacterial solute-binding protein 5 family.</text>
</comment>
<organism evidence="6 7">
    <name type="scientific">Occultella glacieicola</name>
    <dbReference type="NCBI Taxonomy" id="2518684"/>
    <lineage>
        <taxon>Bacteria</taxon>
        <taxon>Bacillati</taxon>
        <taxon>Actinomycetota</taxon>
        <taxon>Actinomycetes</taxon>
        <taxon>Micrococcales</taxon>
        <taxon>Ruaniaceae</taxon>
        <taxon>Occultella</taxon>
    </lineage>
</organism>
<gene>
    <name evidence="6" type="ORF">EXU48_21150</name>
</gene>
<feature type="chain" id="PRO_5046957325" evidence="4">
    <location>
        <begin position="31"/>
        <end position="552"/>
    </location>
</feature>
<keyword evidence="3 4" id="KW-0732">Signal</keyword>
<comment type="caution">
    <text evidence="6">The sequence shown here is derived from an EMBL/GenBank/DDBJ whole genome shotgun (WGS) entry which is preliminary data.</text>
</comment>
<dbReference type="CDD" id="cd08509">
    <property type="entry name" value="PBP2_TmCBP_oligosaccharides_like"/>
    <property type="match status" value="1"/>
</dbReference>
<sequence length="552" mass="59753">MRIKHTILRVALPLAVTAALVAACSPNTVADPDGTSDDSVPALVYGNTDGGTTYTLNYNVYSPATDKSPNSSLVYEPLVRIDYSDGGNLAPWLAESWTFSPDGTSVTFVLRDDVTFSDGEPMTADDVAFSLSIPLEHAELNATGATYESVEAVSEHEVQVTYAAPSYSSLNQFASLQIVPEHIWSEQELTTWTNPEPVGTGGFTVADFSPQQVTFEARDDYWGGTFEVQTFKVVPVTQDTVKAQLLSGDVHWGTVSWANGEEEFVALDPEANHYQLYATGGAFSAIFNTGRAPFDDVHLRRALAMTIPRSDIVATLNRPGTEAGPTGLVDGVYADWLRPEYQGLVQEVDAEGALAELAQSGFTVEGGALVRDGQVYNPTISFNTDFGWEAYADIMINSWREHLGLEVAPAGAPGAALFEQQQLGQFDITINATGGAGVYGVYSGLSSQYLAPEGEQAAINYGRWNDPATDEVIAQMASTADPEELRELGQEMQQIVVEGVPYSPIYTSYWFIDINASEWTGWPTPEDFSYVPSPQQSTDNTLTLLGLERAES</sequence>
<dbReference type="EMBL" id="SMNA01000013">
    <property type="protein sequence ID" value="TDE89233.1"/>
    <property type="molecule type" value="Genomic_DNA"/>
</dbReference>
<dbReference type="PROSITE" id="PS51257">
    <property type="entry name" value="PROKAR_LIPOPROTEIN"/>
    <property type="match status" value="1"/>
</dbReference>
<dbReference type="RefSeq" id="WP_133109675.1">
    <property type="nucleotide sequence ID" value="NZ_SMNA01000013.1"/>
</dbReference>
<evidence type="ECO:0000256" key="3">
    <source>
        <dbReference type="ARBA" id="ARBA00022729"/>
    </source>
</evidence>
<keyword evidence="7" id="KW-1185">Reference proteome</keyword>
<dbReference type="InterPro" id="IPR039424">
    <property type="entry name" value="SBP_5"/>
</dbReference>
<name>A0ABY2DY47_9MICO</name>
<evidence type="ECO:0000259" key="5">
    <source>
        <dbReference type="Pfam" id="PF00496"/>
    </source>
</evidence>
<dbReference type="PANTHER" id="PTHR30290:SF9">
    <property type="entry name" value="OLIGOPEPTIDE-BINDING PROTEIN APPA"/>
    <property type="match status" value="1"/>
</dbReference>
<dbReference type="PANTHER" id="PTHR30290">
    <property type="entry name" value="PERIPLASMIC BINDING COMPONENT OF ABC TRANSPORTER"/>
    <property type="match status" value="1"/>
</dbReference>
<keyword evidence="2" id="KW-0813">Transport</keyword>
<proteinExistence type="inferred from homology"/>
<evidence type="ECO:0000256" key="1">
    <source>
        <dbReference type="ARBA" id="ARBA00005695"/>
    </source>
</evidence>
<evidence type="ECO:0000256" key="4">
    <source>
        <dbReference type="SAM" id="SignalP"/>
    </source>
</evidence>
<dbReference type="Gene3D" id="3.90.76.10">
    <property type="entry name" value="Dipeptide-binding Protein, Domain 1"/>
    <property type="match status" value="1"/>
</dbReference>
<protein>
    <submittedName>
        <fullName evidence="6">ABC transporter substrate-binding protein</fullName>
    </submittedName>
</protein>
<accession>A0ABY2DY47</accession>
<dbReference type="Gene3D" id="3.10.105.10">
    <property type="entry name" value="Dipeptide-binding Protein, Domain 3"/>
    <property type="match status" value="1"/>
</dbReference>
<dbReference type="Pfam" id="PF00496">
    <property type="entry name" value="SBP_bac_5"/>
    <property type="match status" value="1"/>
</dbReference>